<protein>
    <submittedName>
        <fullName evidence="2">SHOCT domain-containing protein</fullName>
    </submittedName>
</protein>
<reference evidence="2 3" key="1">
    <citation type="submission" date="2024-03" db="EMBL/GenBank/DDBJ databases">
        <title>Human intestinal bacterial collection.</title>
        <authorList>
            <person name="Pauvert C."/>
            <person name="Hitch T.C.A."/>
            <person name="Clavel T."/>
        </authorList>
    </citation>
    <scope>NUCLEOTIDE SEQUENCE [LARGE SCALE GENOMIC DNA]</scope>
    <source>
        <strain evidence="2 3">CLA-AA-H192</strain>
    </source>
</reference>
<dbReference type="RefSeq" id="WP_349136872.1">
    <property type="nucleotide sequence ID" value="NZ_JBBMFF010000262.1"/>
</dbReference>
<accession>A0ABV1G9T1</accession>
<proteinExistence type="predicted"/>
<evidence type="ECO:0000259" key="1">
    <source>
        <dbReference type="Pfam" id="PF20612"/>
    </source>
</evidence>
<comment type="caution">
    <text evidence="2">The sequence shown here is derived from an EMBL/GenBank/DDBJ whole genome shotgun (WGS) entry which is preliminary data.</text>
</comment>
<feature type="domain" description="SHOCT-like" evidence="1">
    <location>
        <begin position="6"/>
        <end position="51"/>
    </location>
</feature>
<keyword evidence="3" id="KW-1185">Reference proteome</keyword>
<evidence type="ECO:0000313" key="3">
    <source>
        <dbReference type="Proteomes" id="UP001491552"/>
    </source>
</evidence>
<gene>
    <name evidence="2" type="ORF">WMO66_13205</name>
</gene>
<dbReference type="Pfam" id="PF20612">
    <property type="entry name" value="SHOCT_2"/>
    <property type="match status" value="1"/>
</dbReference>
<dbReference type="EMBL" id="JBBMFF010000262">
    <property type="protein sequence ID" value="MEQ2512187.1"/>
    <property type="molecule type" value="Genomic_DNA"/>
</dbReference>
<name>A0ABV1G9T1_9FIRM</name>
<dbReference type="InterPro" id="IPR046749">
    <property type="entry name" value="SHOCT_2"/>
</dbReference>
<dbReference type="Proteomes" id="UP001491552">
    <property type="component" value="Unassembled WGS sequence"/>
</dbReference>
<organism evidence="2 3">
    <name type="scientific">Faecousia intestinalis</name>
    <dbReference type="NCBI Taxonomy" id="3133167"/>
    <lineage>
        <taxon>Bacteria</taxon>
        <taxon>Bacillati</taxon>
        <taxon>Bacillota</taxon>
        <taxon>Clostridia</taxon>
        <taxon>Eubacteriales</taxon>
        <taxon>Oscillospiraceae</taxon>
        <taxon>Faecousia</taxon>
    </lineage>
</organism>
<evidence type="ECO:0000313" key="2">
    <source>
        <dbReference type="EMBL" id="MEQ2512187.1"/>
    </source>
</evidence>
<sequence length="52" mass="5931">MSDYDKRLFAYQMAMALARSMRSKGLISAKEYAKIDTIIAEKYGISSCSIFR</sequence>